<sequence>MGIWDAVSSTADSLRNRLPDPEPVKNAGRSAYSAVANRLTGEVPDLRTPVVGILRSSYNHSCSAFSSVDGAVRVKGFQRVRESMPDKEVLARIGWNLTDFAFDKYTRSITGGLPVYRTIVDGLRNKDAKTTQKINTEQELQALQSRMERLEAILSAKDSQPLAHPHCYFVRPHQKPEDVIRIFMMKGFTGGDLLNGQVMLQHENWKRDALLCPILSSKEVH</sequence>
<dbReference type="Proteomes" id="UP000243459">
    <property type="component" value="Chromosome 3"/>
</dbReference>
<gene>
    <name evidence="2" type="ORF">A4U43_C03F23020</name>
</gene>
<organism evidence="2 3">
    <name type="scientific">Asparagus officinalis</name>
    <name type="common">Garden asparagus</name>
    <dbReference type="NCBI Taxonomy" id="4686"/>
    <lineage>
        <taxon>Eukaryota</taxon>
        <taxon>Viridiplantae</taxon>
        <taxon>Streptophyta</taxon>
        <taxon>Embryophyta</taxon>
        <taxon>Tracheophyta</taxon>
        <taxon>Spermatophyta</taxon>
        <taxon>Magnoliopsida</taxon>
        <taxon>Liliopsida</taxon>
        <taxon>Asparagales</taxon>
        <taxon>Asparagaceae</taxon>
        <taxon>Asparagoideae</taxon>
        <taxon>Asparagus</taxon>
    </lineage>
</organism>
<feature type="coiled-coil region" evidence="1">
    <location>
        <begin position="126"/>
        <end position="160"/>
    </location>
</feature>
<dbReference type="AlphaFoldDB" id="A0A5P1FD37"/>
<dbReference type="Gramene" id="ONK76022">
    <property type="protein sequence ID" value="ONK76022"/>
    <property type="gene ID" value="A4U43_C03F23020"/>
</dbReference>
<evidence type="ECO:0000313" key="3">
    <source>
        <dbReference type="Proteomes" id="UP000243459"/>
    </source>
</evidence>
<keyword evidence="1" id="KW-0175">Coiled coil</keyword>
<reference evidence="3" key="1">
    <citation type="journal article" date="2017" name="Nat. Commun.">
        <title>The asparagus genome sheds light on the origin and evolution of a young Y chromosome.</title>
        <authorList>
            <person name="Harkess A."/>
            <person name="Zhou J."/>
            <person name="Xu C."/>
            <person name="Bowers J.E."/>
            <person name="Van der Hulst R."/>
            <person name="Ayyampalayam S."/>
            <person name="Mercati F."/>
            <person name="Riccardi P."/>
            <person name="McKain M.R."/>
            <person name="Kakrana A."/>
            <person name="Tang H."/>
            <person name="Ray J."/>
            <person name="Groenendijk J."/>
            <person name="Arikit S."/>
            <person name="Mathioni S.M."/>
            <person name="Nakano M."/>
            <person name="Shan H."/>
            <person name="Telgmann-Rauber A."/>
            <person name="Kanno A."/>
            <person name="Yue Z."/>
            <person name="Chen H."/>
            <person name="Li W."/>
            <person name="Chen Y."/>
            <person name="Xu X."/>
            <person name="Zhang Y."/>
            <person name="Luo S."/>
            <person name="Chen H."/>
            <person name="Gao J."/>
            <person name="Mao Z."/>
            <person name="Pires J.C."/>
            <person name="Luo M."/>
            <person name="Kudrna D."/>
            <person name="Wing R.A."/>
            <person name="Meyers B.C."/>
            <person name="Yi K."/>
            <person name="Kong H."/>
            <person name="Lavrijsen P."/>
            <person name="Sunseri F."/>
            <person name="Falavigna A."/>
            <person name="Ye Y."/>
            <person name="Leebens-Mack J.H."/>
            <person name="Chen G."/>
        </authorList>
    </citation>
    <scope>NUCLEOTIDE SEQUENCE [LARGE SCALE GENOMIC DNA]</scope>
    <source>
        <strain evidence="3">cv. DH0086</strain>
    </source>
</reference>
<evidence type="ECO:0000313" key="2">
    <source>
        <dbReference type="EMBL" id="ONK76022.1"/>
    </source>
</evidence>
<evidence type="ECO:0000256" key="1">
    <source>
        <dbReference type="SAM" id="Coils"/>
    </source>
</evidence>
<dbReference type="EMBL" id="CM007383">
    <property type="protein sequence ID" value="ONK76022.1"/>
    <property type="molecule type" value="Genomic_DNA"/>
</dbReference>
<accession>A0A5P1FD37</accession>
<name>A0A5P1FD37_ASPOF</name>
<dbReference type="OMA" id="ARIGWNL"/>
<protein>
    <submittedName>
        <fullName evidence="2">Uncharacterized protein</fullName>
    </submittedName>
</protein>
<proteinExistence type="predicted"/>
<keyword evidence="3" id="KW-1185">Reference proteome</keyword>
<dbReference type="OrthoDB" id="765404at2759"/>